<name>A0A2H3BHR9_9AGAR</name>
<dbReference type="STRING" id="1076256.A0A2H3BHR9"/>
<dbReference type="EMBL" id="KZ293454">
    <property type="protein sequence ID" value="PBK64097.1"/>
    <property type="molecule type" value="Genomic_DNA"/>
</dbReference>
<protein>
    <submittedName>
        <fullName evidence="1">Uncharacterized protein</fullName>
    </submittedName>
</protein>
<evidence type="ECO:0000313" key="1">
    <source>
        <dbReference type="EMBL" id="PBK64097.1"/>
    </source>
</evidence>
<accession>A0A2H3BHR9</accession>
<gene>
    <name evidence="1" type="ORF">ARMSODRAFT_1056633</name>
</gene>
<reference evidence="2" key="1">
    <citation type="journal article" date="2017" name="Nat. Ecol. Evol.">
        <title>Genome expansion and lineage-specific genetic innovations in the forest pathogenic fungi Armillaria.</title>
        <authorList>
            <person name="Sipos G."/>
            <person name="Prasanna A.N."/>
            <person name="Walter M.C."/>
            <person name="O'Connor E."/>
            <person name="Balint B."/>
            <person name="Krizsan K."/>
            <person name="Kiss B."/>
            <person name="Hess J."/>
            <person name="Varga T."/>
            <person name="Slot J."/>
            <person name="Riley R."/>
            <person name="Boka B."/>
            <person name="Rigling D."/>
            <person name="Barry K."/>
            <person name="Lee J."/>
            <person name="Mihaltcheva S."/>
            <person name="LaButti K."/>
            <person name="Lipzen A."/>
            <person name="Waldron R."/>
            <person name="Moloney N.M."/>
            <person name="Sperisen C."/>
            <person name="Kredics L."/>
            <person name="Vagvoelgyi C."/>
            <person name="Patrignani A."/>
            <person name="Fitzpatrick D."/>
            <person name="Nagy I."/>
            <person name="Doyle S."/>
            <person name="Anderson J.B."/>
            <person name="Grigoriev I.V."/>
            <person name="Gueldener U."/>
            <person name="Muensterkoetter M."/>
            <person name="Nagy L.G."/>
        </authorList>
    </citation>
    <scope>NUCLEOTIDE SEQUENCE [LARGE SCALE GENOMIC DNA]</scope>
    <source>
        <strain evidence="2">28-4</strain>
    </source>
</reference>
<evidence type="ECO:0000313" key="2">
    <source>
        <dbReference type="Proteomes" id="UP000218334"/>
    </source>
</evidence>
<keyword evidence="2" id="KW-1185">Reference proteome</keyword>
<proteinExistence type="predicted"/>
<dbReference type="Proteomes" id="UP000218334">
    <property type="component" value="Unassembled WGS sequence"/>
</dbReference>
<organism evidence="1 2">
    <name type="scientific">Armillaria solidipes</name>
    <dbReference type="NCBI Taxonomy" id="1076256"/>
    <lineage>
        <taxon>Eukaryota</taxon>
        <taxon>Fungi</taxon>
        <taxon>Dikarya</taxon>
        <taxon>Basidiomycota</taxon>
        <taxon>Agaricomycotina</taxon>
        <taxon>Agaricomycetes</taxon>
        <taxon>Agaricomycetidae</taxon>
        <taxon>Agaricales</taxon>
        <taxon>Marasmiineae</taxon>
        <taxon>Physalacriaceae</taxon>
        <taxon>Armillaria</taxon>
    </lineage>
</organism>
<sequence length="122" mass="13774">MSFNPSVLNCTNNVLTSPLSRTQIIPCLKTRTALVEWQSHPLVKLRGAISKHKARDWLRQSQDKVSITMDVCGARYLWIPQEQYIDVVSLTINGEVCTDVMVCVGRLHVYLRGSAADMELSR</sequence>
<dbReference type="AlphaFoldDB" id="A0A2H3BHR9"/>